<dbReference type="GO" id="GO:0006281">
    <property type="term" value="P:DNA repair"/>
    <property type="evidence" value="ECO:0007669"/>
    <property type="project" value="TreeGrafter"/>
</dbReference>
<dbReference type="EC" id="3.1.3.18" evidence="4"/>
<comment type="catalytic activity">
    <reaction evidence="1">
        <text>2-phosphoglycolate + H2O = glycolate + phosphate</text>
        <dbReference type="Rhea" id="RHEA:14369"/>
        <dbReference type="ChEBI" id="CHEBI:15377"/>
        <dbReference type="ChEBI" id="CHEBI:29805"/>
        <dbReference type="ChEBI" id="CHEBI:43474"/>
        <dbReference type="ChEBI" id="CHEBI:58033"/>
        <dbReference type="EC" id="3.1.3.18"/>
    </reaction>
</comment>
<sequence length="252" mass="28360">MFLDRSLVIFDLDGTLIDSLGIWSLVDSALVEELSRDHVRLTEEEAYDLRVVSLSRYGEGSEAYVKYCADLKAKFDMPGTPEEIHTRRYQIAQDFLREKVVWQPGAASFVRRLHDAGVKLAIATTTRRRNVDVYSNENEAMRKEAVIYELFSVVKTRDDVSATKPDPEVLQRILEETGTTPKDALMIEDATAGLRAAAAAGVDAIVISERHSEGERATNDALALRRFESYEELHRLLDEEERAGLRPGASRD</sequence>
<evidence type="ECO:0000256" key="2">
    <source>
        <dbReference type="ARBA" id="ARBA00004818"/>
    </source>
</evidence>
<dbReference type="CDD" id="cd07505">
    <property type="entry name" value="HAD_BPGM-like"/>
    <property type="match status" value="1"/>
</dbReference>
<dbReference type="PANTHER" id="PTHR43434:SF1">
    <property type="entry name" value="PHOSPHOGLYCOLATE PHOSPHATASE"/>
    <property type="match status" value="1"/>
</dbReference>
<accession>A0A2Z6I9G9</accession>
<dbReference type="NCBIfam" id="TIGR01509">
    <property type="entry name" value="HAD-SF-IA-v3"/>
    <property type="match status" value="1"/>
</dbReference>
<organism evidence="5 6">
    <name type="scientific">Sutterella megalosphaeroides</name>
    <dbReference type="NCBI Taxonomy" id="2494234"/>
    <lineage>
        <taxon>Bacteria</taxon>
        <taxon>Pseudomonadati</taxon>
        <taxon>Pseudomonadota</taxon>
        <taxon>Betaproteobacteria</taxon>
        <taxon>Burkholderiales</taxon>
        <taxon>Sutterellaceae</taxon>
        <taxon>Sutterella</taxon>
    </lineage>
</organism>
<comment type="similarity">
    <text evidence="3">Belongs to the HAD-like hydrolase superfamily. CbbY/CbbZ/Gph/YieH family.</text>
</comment>
<dbReference type="SFLD" id="SFLDS00003">
    <property type="entry name" value="Haloacid_Dehalogenase"/>
    <property type="match status" value="1"/>
</dbReference>
<gene>
    <name evidence="5" type="ORF">SUTMEG_10320</name>
</gene>
<evidence type="ECO:0000256" key="1">
    <source>
        <dbReference type="ARBA" id="ARBA00000830"/>
    </source>
</evidence>
<dbReference type="PANTHER" id="PTHR43434">
    <property type="entry name" value="PHOSPHOGLYCOLATE PHOSPHATASE"/>
    <property type="match status" value="1"/>
</dbReference>
<comment type="pathway">
    <text evidence="2">Organic acid metabolism; glycolate biosynthesis; glycolate from 2-phosphoglycolate: step 1/1.</text>
</comment>
<dbReference type="Gene3D" id="3.40.50.1000">
    <property type="entry name" value="HAD superfamily/HAD-like"/>
    <property type="match status" value="1"/>
</dbReference>
<dbReference type="InterPro" id="IPR041492">
    <property type="entry name" value="HAD_2"/>
</dbReference>
<dbReference type="RefSeq" id="WP_120176777.1">
    <property type="nucleotide sequence ID" value="NZ_AP018786.1"/>
</dbReference>
<evidence type="ECO:0000313" key="6">
    <source>
        <dbReference type="Proteomes" id="UP000271003"/>
    </source>
</evidence>
<evidence type="ECO:0000313" key="5">
    <source>
        <dbReference type="EMBL" id="BBF23141.1"/>
    </source>
</evidence>
<dbReference type="OrthoDB" id="5293434at2"/>
<dbReference type="InterPro" id="IPR050155">
    <property type="entry name" value="HAD-like_hydrolase_sf"/>
</dbReference>
<evidence type="ECO:0000256" key="3">
    <source>
        <dbReference type="ARBA" id="ARBA00006171"/>
    </source>
</evidence>
<proteinExistence type="inferred from homology"/>
<dbReference type="SUPFAM" id="SSF56784">
    <property type="entry name" value="HAD-like"/>
    <property type="match status" value="1"/>
</dbReference>
<reference evidence="5 6" key="1">
    <citation type="journal article" date="2018" name="Int. J. Syst. Evol. Microbiol.">
        <title>Mesosutterella multiformis gen. nov., sp. nov., a member of the family Sutterellaceae and Sutterella megalosphaeroides sp. nov., isolated from human faeces.</title>
        <authorList>
            <person name="Sakamoto M."/>
            <person name="Ikeyama N."/>
            <person name="Kunihiro T."/>
            <person name="Iino T."/>
            <person name="Yuki M."/>
            <person name="Ohkuma M."/>
        </authorList>
    </citation>
    <scope>NUCLEOTIDE SEQUENCE [LARGE SCALE GENOMIC DNA]</scope>
    <source>
        <strain evidence="5 6">6FBBBH3</strain>
    </source>
</reference>
<dbReference type="Pfam" id="PF13419">
    <property type="entry name" value="HAD_2"/>
    <property type="match status" value="1"/>
</dbReference>
<dbReference type="Gene3D" id="1.10.150.240">
    <property type="entry name" value="Putative phosphatase, domain 2"/>
    <property type="match status" value="1"/>
</dbReference>
<dbReference type="InterPro" id="IPR036412">
    <property type="entry name" value="HAD-like_sf"/>
</dbReference>
<evidence type="ECO:0000256" key="4">
    <source>
        <dbReference type="ARBA" id="ARBA00013078"/>
    </source>
</evidence>
<dbReference type="Proteomes" id="UP000271003">
    <property type="component" value="Chromosome"/>
</dbReference>
<keyword evidence="6" id="KW-1185">Reference proteome</keyword>
<name>A0A2Z6I9G9_9BURK</name>
<dbReference type="SFLD" id="SFLDG01129">
    <property type="entry name" value="C1.5:_HAD__Beta-PGM__Phosphata"/>
    <property type="match status" value="1"/>
</dbReference>
<protein>
    <recommendedName>
        <fullName evidence="4">phosphoglycolate phosphatase</fullName>
        <ecNumber evidence="4">3.1.3.18</ecNumber>
    </recommendedName>
</protein>
<dbReference type="InterPro" id="IPR023198">
    <property type="entry name" value="PGP-like_dom2"/>
</dbReference>
<dbReference type="AlphaFoldDB" id="A0A2Z6I9G9"/>
<dbReference type="GO" id="GO:0008967">
    <property type="term" value="F:phosphoglycolate phosphatase activity"/>
    <property type="evidence" value="ECO:0007669"/>
    <property type="project" value="UniProtKB-EC"/>
</dbReference>
<dbReference type="EMBL" id="AP018786">
    <property type="protein sequence ID" value="BBF23141.1"/>
    <property type="molecule type" value="Genomic_DNA"/>
</dbReference>
<dbReference type="KEGG" id="sutt:SUTMEG_10320"/>
<dbReference type="InterPro" id="IPR023214">
    <property type="entry name" value="HAD_sf"/>
</dbReference>
<dbReference type="InterPro" id="IPR006439">
    <property type="entry name" value="HAD-SF_hydro_IA"/>
</dbReference>
<dbReference type="GO" id="GO:0005829">
    <property type="term" value="C:cytosol"/>
    <property type="evidence" value="ECO:0007669"/>
    <property type="project" value="TreeGrafter"/>
</dbReference>